<evidence type="ECO:0008006" key="3">
    <source>
        <dbReference type="Google" id="ProtNLM"/>
    </source>
</evidence>
<evidence type="ECO:0000313" key="2">
    <source>
        <dbReference type="Proteomes" id="UP000264062"/>
    </source>
</evidence>
<dbReference type="SUPFAM" id="SSF56935">
    <property type="entry name" value="Porins"/>
    <property type="match status" value="1"/>
</dbReference>
<protein>
    <recommendedName>
        <fullName evidence="3">Porin</fullName>
    </recommendedName>
</protein>
<proteinExistence type="predicted"/>
<gene>
    <name evidence="1" type="ORF">DCW38_00365</name>
</gene>
<dbReference type="Proteomes" id="UP000264062">
    <property type="component" value="Unassembled WGS sequence"/>
</dbReference>
<dbReference type="InterPro" id="IPR023614">
    <property type="entry name" value="Porin_dom_sf"/>
</dbReference>
<dbReference type="Gene3D" id="2.40.160.10">
    <property type="entry name" value="Porin"/>
    <property type="match status" value="1"/>
</dbReference>
<sequence length="345" mass="38364">MKKLGNLLSLFLLAVMIFTNISAIESKVSMELWNRYTVDLNGTDITKSYFSLERGYLGIEPTFSDKMKGRFTLDFFSTDKFEEGVGIKLKYAYMDFAMPVSDMSLQAGLIKTYFGTIYDWTYTTIQKSFDDKEKIVSSADYGVSVNGLIPAGFGEYAFSLYNGEGYSKAGGDIDANPAFAFNLRVIPLTGITLGGSVLYEDHSLLVDADSTVSDTVRMVYTGVGRVAFGPIDIIAQYAAKDMDGSLGAGFMVMPVIKINKLVSALDMELVGRYDSYDKNTDADETNDSYGRIVAGFNWNLFKNPDDGKPMVFVQTNWERTMYEDTTKDATDNVAIQLRYLFSGKM</sequence>
<accession>A0A350H7W3</accession>
<dbReference type="AlphaFoldDB" id="A0A350H7W3"/>
<comment type="caution">
    <text evidence="1">The sequence shown here is derived from an EMBL/GenBank/DDBJ whole genome shotgun (WGS) entry which is preliminary data.</text>
</comment>
<evidence type="ECO:0000313" key="1">
    <source>
        <dbReference type="EMBL" id="HAV91629.1"/>
    </source>
</evidence>
<organism evidence="1 2">
    <name type="scientific">candidate division WOR-3 bacterium</name>
    <dbReference type="NCBI Taxonomy" id="2052148"/>
    <lineage>
        <taxon>Bacteria</taxon>
        <taxon>Bacteria division WOR-3</taxon>
    </lineage>
</organism>
<name>A0A350H7W3_UNCW3</name>
<reference evidence="1 2" key="1">
    <citation type="journal article" date="2018" name="Nat. Biotechnol.">
        <title>A standardized bacterial taxonomy based on genome phylogeny substantially revises the tree of life.</title>
        <authorList>
            <person name="Parks D.H."/>
            <person name="Chuvochina M."/>
            <person name="Waite D.W."/>
            <person name="Rinke C."/>
            <person name="Skarshewski A."/>
            <person name="Chaumeil P.A."/>
            <person name="Hugenholtz P."/>
        </authorList>
    </citation>
    <scope>NUCLEOTIDE SEQUENCE [LARGE SCALE GENOMIC DNA]</scope>
    <source>
        <strain evidence="1">UBA9956</strain>
    </source>
</reference>
<dbReference type="EMBL" id="DMZY01000013">
    <property type="protein sequence ID" value="HAV91629.1"/>
    <property type="molecule type" value="Genomic_DNA"/>
</dbReference>